<evidence type="ECO:0000313" key="3">
    <source>
        <dbReference type="Proteomes" id="UP000202511"/>
    </source>
</evidence>
<evidence type="ECO:0000259" key="1">
    <source>
        <dbReference type="PROSITE" id="PS50181"/>
    </source>
</evidence>
<dbReference type="InterPro" id="IPR001810">
    <property type="entry name" value="F-box_dom"/>
</dbReference>
<accession>A0A0B5J733</accession>
<dbReference type="RefSeq" id="YP_009119865.1">
    <property type="nucleotide sequence ID" value="NC_026440.1"/>
</dbReference>
<organism evidence="2 3">
    <name type="scientific">Pandoravirus inopinatum</name>
    <dbReference type="NCBI Taxonomy" id="1605721"/>
    <lineage>
        <taxon>Viruses</taxon>
        <taxon>Pandoravirus</taxon>
    </lineage>
</organism>
<dbReference type="GeneID" id="23462547"/>
<dbReference type="Gene3D" id="1.20.1280.50">
    <property type="match status" value="1"/>
</dbReference>
<dbReference type="PROSITE" id="PS50181">
    <property type="entry name" value="FBOX"/>
    <property type="match status" value="1"/>
</dbReference>
<dbReference type="PANTHER" id="PTHR12874:SF9">
    <property type="entry name" value="F-BOX ONLY PROTEIN 48"/>
    <property type="match status" value="1"/>
</dbReference>
<dbReference type="SUPFAM" id="SSF81383">
    <property type="entry name" value="F-box domain"/>
    <property type="match status" value="1"/>
</dbReference>
<dbReference type="PANTHER" id="PTHR12874">
    <property type="entry name" value="F-BOX ONLY PROTEIN 48-RELATED"/>
    <property type="match status" value="1"/>
</dbReference>
<reference evidence="2 3" key="1">
    <citation type="journal article" date="2015" name="Parasitol. Res.">
        <title>Viruses in close associations with free-living amoebae.</title>
        <authorList>
            <person name="Scheid P."/>
        </authorList>
    </citation>
    <scope>NUCLEOTIDE SEQUENCE [LARGE SCALE GENOMIC DNA]</scope>
    <source>
        <strain evidence="2">KlaHel</strain>
    </source>
</reference>
<proteinExistence type="predicted"/>
<sequence>MEKAGPGDSIATSLGSDCCNQSIPEGSVDTVPSARRGFFDDLLQGIPTIRRVCDDAAQSLSDARSSLPPKSVDIDAASADQIPSACASYLTCDACHSSKRRPSDPLWPAPFWHGLDLQGKDWQWLREAHERVVNLAIEPPPQASPCTMSLMADGLVVTYVGDVVDGLPHGYGVAFYRYAFEAKFPAWGWSEGLWMGGARYALLSCAADGWHSLMDAPAIDKEFVGGTTSYNDGRRTEAFWHGSILASVSGGAFVKCKPGGLPYLWTAVAKTPSPPLFDINKPHVVALSHTSHPSLPDGDTSTATLMALPGELLVAILAHVDGFTLGRFSATCRAAAVLADDDRIWASVFRRSFGLLYDDLLSEFAWAAVDTKGYPLPFSHAAATGRSWRWLYVAHTRYYDPNNPSTGPCILDADRYMRPYLAHHDLRETNPVAFMPPSSQQTIYIGDVTVDDCGYVWPCGYGVMITCRGLPAAARQTGDDRVPNAFERLAHPILSARNHWDDLDWCSRDCSSTGPAGKKLGLLSWREIIIPSHDHIAAGFSIGLLSKGSRRGHVYIGDSPSARGGVAHGRTLRRKRPMTILCGLHRSGKPFGRHDYTSADGVRLRVWWTGSGAKSRHIAKDTLVLTGHPYIRKLTIEPLIVFTMTTTYHNGDRLVLYVTEGADATLTCSPSCPDPDYASRVIHCTNVAPAPATDGTPMVDQMIAGAPPICVTGDTDDDRALVDYIRRGLMGWGPAHDAASMAFQAHITDLIDRERHRISH</sequence>
<dbReference type="GO" id="GO:0031146">
    <property type="term" value="P:SCF-dependent proteasomal ubiquitin-dependent protein catabolic process"/>
    <property type="evidence" value="ECO:0007669"/>
    <property type="project" value="TreeGrafter"/>
</dbReference>
<protein>
    <submittedName>
        <fullName evidence="2">F-box domain protein</fullName>
    </submittedName>
</protein>
<name>A0A0B5J733_9VIRU</name>
<dbReference type="GO" id="GO:0019005">
    <property type="term" value="C:SCF ubiquitin ligase complex"/>
    <property type="evidence" value="ECO:0007669"/>
    <property type="project" value="TreeGrafter"/>
</dbReference>
<dbReference type="InterPro" id="IPR036047">
    <property type="entry name" value="F-box-like_dom_sf"/>
</dbReference>
<feature type="domain" description="F-box" evidence="1">
    <location>
        <begin position="302"/>
        <end position="348"/>
    </location>
</feature>
<dbReference type="Proteomes" id="UP000202511">
    <property type="component" value="Segment"/>
</dbReference>
<dbReference type="Pfam" id="PF12937">
    <property type="entry name" value="F-box-like"/>
    <property type="match status" value="1"/>
</dbReference>
<dbReference type="EMBL" id="KP136319">
    <property type="protein sequence ID" value="AJF97630.1"/>
    <property type="molecule type" value="Genomic_DNA"/>
</dbReference>
<evidence type="ECO:0000313" key="2">
    <source>
        <dbReference type="EMBL" id="AJF97630.1"/>
    </source>
</evidence>
<dbReference type="KEGG" id="vg:23462547"/>